<protein>
    <recommendedName>
        <fullName evidence="3">TniQ family protein</fullName>
    </recommendedName>
</protein>
<accession>A0A7G6VTV6</accession>
<evidence type="ECO:0008006" key="3">
    <source>
        <dbReference type="Google" id="ProtNLM"/>
    </source>
</evidence>
<dbReference type="RefSeq" id="WP_160661119.1">
    <property type="nucleotide sequence ID" value="NZ_CP060052.1"/>
</dbReference>
<name>A0A7G6VTV6_9SPHN</name>
<evidence type="ECO:0000313" key="2">
    <source>
        <dbReference type="Proteomes" id="UP000515297"/>
    </source>
</evidence>
<gene>
    <name evidence="1" type="ORF">H4O24_00115</name>
</gene>
<dbReference type="EMBL" id="CP060052">
    <property type="protein sequence ID" value="QNE05171.1"/>
    <property type="molecule type" value="Genomic_DNA"/>
</dbReference>
<dbReference type="Proteomes" id="UP000515297">
    <property type="component" value="Chromosome"/>
</dbReference>
<reference evidence="1 2" key="1">
    <citation type="submission" date="2020-08" db="EMBL/GenBank/DDBJ databases">
        <authorList>
            <person name="Liu G."/>
            <person name="Sun C."/>
        </authorList>
    </citation>
    <scope>NUCLEOTIDE SEQUENCE [LARGE SCALE GENOMIC DNA]</scope>
    <source>
        <strain evidence="1 2">OT19</strain>
    </source>
</reference>
<dbReference type="AlphaFoldDB" id="A0A7G6VTV6"/>
<proteinExistence type="predicted"/>
<organism evidence="1 2">
    <name type="scientific">Croceicoccus marinus</name>
    <dbReference type="NCBI Taxonomy" id="450378"/>
    <lineage>
        <taxon>Bacteria</taxon>
        <taxon>Pseudomonadati</taxon>
        <taxon>Pseudomonadota</taxon>
        <taxon>Alphaproteobacteria</taxon>
        <taxon>Sphingomonadales</taxon>
        <taxon>Erythrobacteraceae</taxon>
        <taxon>Croceicoccus</taxon>
    </lineage>
</organism>
<evidence type="ECO:0000313" key="1">
    <source>
        <dbReference type="EMBL" id="QNE05171.1"/>
    </source>
</evidence>
<sequence>MVLRATLSPGVELQPLHWPGKAYSNESLIGLISRRGAEHYLGSNRLILMACGIDVLHQGEAIFQATPHSLEELSRILGIDEMEIRKKACAPIGEDHSGKLVQWGKRSMRLRDIEMRYRRISPRSLQHSDHHRQSWLLRLLPYCPESFDELVDCCSECQGKLRWSAARPVGQCDREDCVHDKDPIPAEGNELPDRMRESYGLFSMLLSADEEEVAAARAMLHPDLRDIDNPTLIDLVFLLADIDRPQGRRANMSKFRDSRAVDIAARATKGTEALLEWPSCLEKLAARAINNRKSERHLWSRLKSAANNHPNLEVRDLVISGAPVIAEGLREAVAPDSPPVMLQTELVRLTGISAEQGAFLSKGDFLRSPDMVGDAGSSKLDRALCEDFIQQREASERNETVATRLLLPTYAIMQMGRSARLDRPSNPGLNALEPQTRIMTASVERLVAELASLDVSDGTEELLSIGAASRIIGGGLKPWDEIMDAILNGHLPCLRAKGDPAPTTRSLLIRRKDLGMLAKMMREPRSDFNVPLIASQQAAMEILNATFSQMTRLRSNRMLNFEQAYKKLACPMTEVLALAETRVFSAELSLRTGIAPNALKAWCDARGVVERPEGGFCRVQIDRLQPV</sequence>